<dbReference type="PRINTS" id="PR00598">
    <property type="entry name" value="HTHMARR"/>
</dbReference>
<dbReference type="CDD" id="cd00090">
    <property type="entry name" value="HTH_ARSR"/>
    <property type="match status" value="1"/>
</dbReference>
<proteinExistence type="predicted"/>
<evidence type="ECO:0000259" key="6">
    <source>
        <dbReference type="PROSITE" id="PS50995"/>
    </source>
</evidence>
<dbReference type="InterPro" id="IPR011991">
    <property type="entry name" value="ArsR-like_HTH"/>
</dbReference>
<dbReference type="InterPro" id="IPR055166">
    <property type="entry name" value="Transc_reg_Sar_Rot_HTH"/>
</dbReference>
<dbReference type="GO" id="GO:0005737">
    <property type="term" value="C:cytoplasm"/>
    <property type="evidence" value="ECO:0007669"/>
    <property type="project" value="UniProtKB-SubCell"/>
</dbReference>
<evidence type="ECO:0000256" key="1">
    <source>
        <dbReference type="ARBA" id="ARBA00004496"/>
    </source>
</evidence>
<protein>
    <submittedName>
        <fullName evidence="7">MarR family transcriptional regulator</fullName>
    </submittedName>
</protein>
<dbReference type="GO" id="GO:0006950">
    <property type="term" value="P:response to stress"/>
    <property type="evidence" value="ECO:0007669"/>
    <property type="project" value="TreeGrafter"/>
</dbReference>
<dbReference type="AlphaFoldDB" id="A0A9X3CNV4"/>
<comment type="caution">
    <text evidence="7">The sequence shown here is derived from an EMBL/GenBank/DDBJ whole genome shotgun (WGS) entry which is preliminary data.</text>
</comment>
<dbReference type="InterPro" id="IPR036390">
    <property type="entry name" value="WH_DNA-bd_sf"/>
</dbReference>
<keyword evidence="4" id="KW-0238">DNA-binding</keyword>
<dbReference type="RefSeq" id="WP_265675489.1">
    <property type="nucleotide sequence ID" value="NZ_JAKRRY010000016.1"/>
</dbReference>
<keyword evidence="2" id="KW-0963">Cytoplasm</keyword>
<keyword evidence="5" id="KW-0804">Transcription</keyword>
<dbReference type="SMART" id="SM00347">
    <property type="entry name" value="HTH_MARR"/>
    <property type="match status" value="1"/>
</dbReference>
<sequence>MMDVNSPDNLDLDKQVCFALYRASNTLIRAYRPILDALDLTYLQYMSMLVLWKKSPMNVKNISQDLNIDSGTLTPLLKRLEQKGLVLRRRCEMDERARLISLTDAGWALKEKAEAVPSAIACKAKLSTKDAIELKRLCDQLTINLME</sequence>
<dbReference type="GO" id="GO:0003700">
    <property type="term" value="F:DNA-binding transcription factor activity"/>
    <property type="evidence" value="ECO:0007669"/>
    <property type="project" value="InterPro"/>
</dbReference>
<reference evidence="7" key="1">
    <citation type="submission" date="2022-02" db="EMBL/GenBank/DDBJ databases">
        <title>Vibrio sp. nov, a new bacterium isolated from seawater.</title>
        <authorList>
            <person name="Yuan Y."/>
        </authorList>
    </citation>
    <scope>NUCLEOTIDE SEQUENCE</scope>
    <source>
        <strain evidence="7">ZSDZ65</strain>
    </source>
</reference>
<feature type="domain" description="HTH marR-type" evidence="6">
    <location>
        <begin position="13"/>
        <end position="143"/>
    </location>
</feature>
<organism evidence="7 8">
    <name type="scientific">Vibrio qingdaonensis</name>
    <dbReference type="NCBI Taxonomy" id="2829491"/>
    <lineage>
        <taxon>Bacteria</taxon>
        <taxon>Pseudomonadati</taxon>
        <taxon>Pseudomonadota</taxon>
        <taxon>Gammaproteobacteria</taxon>
        <taxon>Vibrionales</taxon>
        <taxon>Vibrionaceae</taxon>
        <taxon>Vibrio</taxon>
    </lineage>
</organism>
<dbReference type="FunFam" id="1.10.10.10:FF:000163">
    <property type="entry name" value="MarR family transcriptional regulator"/>
    <property type="match status" value="1"/>
</dbReference>
<dbReference type="InterPro" id="IPR036388">
    <property type="entry name" value="WH-like_DNA-bd_sf"/>
</dbReference>
<keyword evidence="3" id="KW-0805">Transcription regulation</keyword>
<name>A0A9X3CNV4_9VIBR</name>
<evidence type="ECO:0000256" key="5">
    <source>
        <dbReference type="ARBA" id="ARBA00023163"/>
    </source>
</evidence>
<evidence type="ECO:0000256" key="4">
    <source>
        <dbReference type="ARBA" id="ARBA00023125"/>
    </source>
</evidence>
<dbReference type="GO" id="GO:0003677">
    <property type="term" value="F:DNA binding"/>
    <property type="evidence" value="ECO:0007669"/>
    <property type="project" value="UniProtKB-KW"/>
</dbReference>
<gene>
    <name evidence="7" type="ORF">MD535_13185</name>
</gene>
<dbReference type="InterPro" id="IPR039422">
    <property type="entry name" value="MarR/SlyA-like"/>
</dbReference>
<accession>A0A9X3CNV4</accession>
<keyword evidence="8" id="KW-1185">Reference proteome</keyword>
<evidence type="ECO:0000313" key="7">
    <source>
        <dbReference type="EMBL" id="MCW8346952.1"/>
    </source>
</evidence>
<evidence type="ECO:0000256" key="2">
    <source>
        <dbReference type="ARBA" id="ARBA00022490"/>
    </source>
</evidence>
<dbReference type="PROSITE" id="PS50995">
    <property type="entry name" value="HTH_MARR_2"/>
    <property type="match status" value="1"/>
</dbReference>
<dbReference type="EMBL" id="JAKRRY010000016">
    <property type="protein sequence ID" value="MCW8346952.1"/>
    <property type="molecule type" value="Genomic_DNA"/>
</dbReference>
<dbReference type="PANTHER" id="PTHR33164">
    <property type="entry name" value="TRANSCRIPTIONAL REGULATOR, MARR FAMILY"/>
    <property type="match status" value="1"/>
</dbReference>
<comment type="subcellular location">
    <subcellularLocation>
        <location evidence="1">Cytoplasm</location>
    </subcellularLocation>
</comment>
<evidence type="ECO:0000256" key="3">
    <source>
        <dbReference type="ARBA" id="ARBA00023015"/>
    </source>
</evidence>
<dbReference type="PANTHER" id="PTHR33164:SF100">
    <property type="entry name" value="OSPR"/>
    <property type="match status" value="1"/>
</dbReference>
<dbReference type="Proteomes" id="UP001155587">
    <property type="component" value="Unassembled WGS sequence"/>
</dbReference>
<dbReference type="Pfam" id="PF22381">
    <property type="entry name" value="Staph_reg_Sar_Rot"/>
    <property type="match status" value="1"/>
</dbReference>
<dbReference type="Gene3D" id="1.10.10.10">
    <property type="entry name" value="Winged helix-like DNA-binding domain superfamily/Winged helix DNA-binding domain"/>
    <property type="match status" value="1"/>
</dbReference>
<dbReference type="SUPFAM" id="SSF46785">
    <property type="entry name" value="Winged helix' DNA-binding domain"/>
    <property type="match status" value="1"/>
</dbReference>
<dbReference type="InterPro" id="IPR000835">
    <property type="entry name" value="HTH_MarR-typ"/>
</dbReference>
<evidence type="ECO:0000313" key="8">
    <source>
        <dbReference type="Proteomes" id="UP001155587"/>
    </source>
</evidence>